<dbReference type="GO" id="GO:1902388">
    <property type="term" value="F:ceramide 1-phosphate transfer activity"/>
    <property type="evidence" value="ECO:0007669"/>
    <property type="project" value="TreeGrafter"/>
</dbReference>
<proteinExistence type="predicted"/>
<evidence type="ECO:0000313" key="3">
    <source>
        <dbReference type="EMBL" id="CAE0413395.1"/>
    </source>
</evidence>
<dbReference type="GO" id="GO:0016020">
    <property type="term" value="C:membrane"/>
    <property type="evidence" value="ECO:0007669"/>
    <property type="project" value="TreeGrafter"/>
</dbReference>
<dbReference type="PANTHER" id="PTHR10219">
    <property type="entry name" value="GLYCOLIPID TRANSFER PROTEIN-RELATED"/>
    <property type="match status" value="1"/>
</dbReference>
<dbReference type="Gene3D" id="1.10.3520.10">
    <property type="entry name" value="Glycolipid transfer protein"/>
    <property type="match status" value="1"/>
</dbReference>
<dbReference type="GO" id="GO:0005829">
    <property type="term" value="C:cytosol"/>
    <property type="evidence" value="ECO:0007669"/>
    <property type="project" value="TreeGrafter"/>
</dbReference>
<reference evidence="3" key="1">
    <citation type="submission" date="2021-01" db="EMBL/GenBank/DDBJ databases">
        <authorList>
            <person name="Corre E."/>
            <person name="Pelletier E."/>
            <person name="Niang G."/>
            <person name="Scheremetjew M."/>
            <person name="Finn R."/>
            <person name="Kale V."/>
            <person name="Holt S."/>
            <person name="Cochrane G."/>
            <person name="Meng A."/>
            <person name="Brown T."/>
            <person name="Cohen L."/>
        </authorList>
    </citation>
    <scope>NUCLEOTIDE SEQUENCE</scope>
    <source>
        <strain evidence="3">CCMP127</strain>
    </source>
</reference>
<dbReference type="PANTHER" id="PTHR10219:SF25">
    <property type="entry name" value="PLECKSTRIN HOMOLOGY DOMAIN-CONTAINING FAMILY A MEMBER 8"/>
    <property type="match status" value="1"/>
</dbReference>
<sequence length="544" mass="60869">MCLVTTVQHISFKPAIPKDSDDSLPSRKNAGLRLSDFLANGRLLAVAILLTAYVGHQANESTNFASVNLTLFVKERPTNDNWWVVIYALVAYTMFGSRRWLIHRSIHHISKATSSAFKQVTSTQTLTNIRSTVSMKSIQLFGAVHDDEHCGKRTLTLSIEKPFVSESQVASMTIRDVSDVFRYIFQCDTVDFDHDVYVGKLREPALKAIETLGFALRSSRGERVMIRSCEKCSEFGSLDALAFIGACRIYAEWMTIRLVPDGYGRYAFGMGIAKRDMIGNISKAEKAVHAYLDQKVQEANGETVYSATIRDILEFEIASNLHPHKPKLGNNTAAQGILWLKRQLQYHVATFSNTLEIGLRFPDDKAASRAAYEETYGKYHGFFVKQIFQSTYDLAPPQSTILHHMNLPKFQNVQECDDATVAEDEDDVMWVHLPVDRVSIRSVPAVPLPPPQHPVLDFIGNVFKDNIAKLGQCLGMEGHGHPSQNVLSPSRGSATILRASSPNLLIDPNGVDKDVSEFLYTIRPFLHGLDNLLEELRLNDPSRV</sequence>
<gene>
    <name evidence="3" type="ORF">ACOF00016_LOCUS10651</name>
</gene>
<dbReference type="GO" id="GO:1902387">
    <property type="term" value="F:ceramide 1-phosphate binding"/>
    <property type="evidence" value="ECO:0007669"/>
    <property type="project" value="TreeGrafter"/>
</dbReference>
<evidence type="ECO:0000256" key="1">
    <source>
        <dbReference type="ARBA" id="ARBA00022448"/>
    </source>
</evidence>
<protein>
    <recommendedName>
        <fullName evidence="2">Glycolipid transfer protein domain-containing protein</fullName>
    </recommendedName>
</protein>
<keyword evidence="1" id="KW-0813">Transport</keyword>
<name>A0A7S3L6J0_9STRA</name>
<dbReference type="SUPFAM" id="SSF110004">
    <property type="entry name" value="Glycolipid transfer protein, GLTP"/>
    <property type="match status" value="1"/>
</dbReference>
<organism evidence="3">
    <name type="scientific">Amphora coffeiformis</name>
    <dbReference type="NCBI Taxonomy" id="265554"/>
    <lineage>
        <taxon>Eukaryota</taxon>
        <taxon>Sar</taxon>
        <taxon>Stramenopiles</taxon>
        <taxon>Ochrophyta</taxon>
        <taxon>Bacillariophyta</taxon>
        <taxon>Bacillariophyceae</taxon>
        <taxon>Bacillariophycidae</taxon>
        <taxon>Thalassiophysales</taxon>
        <taxon>Catenulaceae</taxon>
        <taxon>Amphora</taxon>
    </lineage>
</organism>
<evidence type="ECO:0000259" key="2">
    <source>
        <dbReference type="Pfam" id="PF08718"/>
    </source>
</evidence>
<dbReference type="InterPro" id="IPR014830">
    <property type="entry name" value="Glycolipid_transfer_prot_dom"/>
</dbReference>
<dbReference type="Pfam" id="PF08718">
    <property type="entry name" value="GLTP"/>
    <property type="match status" value="1"/>
</dbReference>
<accession>A0A7S3L6J0</accession>
<dbReference type="EMBL" id="HBIM01013070">
    <property type="protein sequence ID" value="CAE0413395.1"/>
    <property type="molecule type" value="Transcribed_RNA"/>
</dbReference>
<dbReference type="AlphaFoldDB" id="A0A7S3L6J0"/>
<dbReference type="InterPro" id="IPR036497">
    <property type="entry name" value="GLTP_sf"/>
</dbReference>
<feature type="domain" description="Glycolipid transfer protein" evidence="2">
    <location>
        <begin position="270"/>
        <end position="406"/>
    </location>
</feature>